<feature type="region of interest" description="Disordered" evidence="1">
    <location>
        <begin position="172"/>
        <end position="192"/>
    </location>
</feature>
<evidence type="ECO:0000313" key="2">
    <source>
        <dbReference type="EMBL" id="RIA96891.1"/>
    </source>
</evidence>
<organism evidence="2 3">
    <name type="scientific">Glomus cerebriforme</name>
    <dbReference type="NCBI Taxonomy" id="658196"/>
    <lineage>
        <taxon>Eukaryota</taxon>
        <taxon>Fungi</taxon>
        <taxon>Fungi incertae sedis</taxon>
        <taxon>Mucoromycota</taxon>
        <taxon>Glomeromycotina</taxon>
        <taxon>Glomeromycetes</taxon>
        <taxon>Glomerales</taxon>
        <taxon>Glomeraceae</taxon>
        <taxon>Glomus</taxon>
    </lineage>
</organism>
<evidence type="ECO:0000256" key="1">
    <source>
        <dbReference type="SAM" id="MobiDB-lite"/>
    </source>
</evidence>
<accession>A0A397TPC6</accession>
<proteinExistence type="predicted"/>
<evidence type="ECO:0000313" key="3">
    <source>
        <dbReference type="Proteomes" id="UP000265703"/>
    </source>
</evidence>
<name>A0A397TPC6_9GLOM</name>
<dbReference type="EMBL" id="QKYT01000037">
    <property type="protein sequence ID" value="RIA96891.1"/>
    <property type="molecule type" value="Genomic_DNA"/>
</dbReference>
<evidence type="ECO:0008006" key="4">
    <source>
        <dbReference type="Google" id="ProtNLM"/>
    </source>
</evidence>
<feature type="compositionally biased region" description="Polar residues" evidence="1">
    <location>
        <begin position="172"/>
        <end position="183"/>
    </location>
</feature>
<gene>
    <name evidence="2" type="ORF">C1645_732866</name>
</gene>
<feature type="compositionally biased region" description="Low complexity" evidence="1">
    <location>
        <begin position="258"/>
        <end position="268"/>
    </location>
</feature>
<comment type="caution">
    <text evidence="2">The sequence shown here is derived from an EMBL/GenBank/DDBJ whole genome shotgun (WGS) entry which is preliminary data.</text>
</comment>
<dbReference type="OrthoDB" id="6415790at2759"/>
<keyword evidence="3" id="KW-1185">Reference proteome</keyword>
<feature type="compositionally biased region" description="Basic residues" evidence="1">
    <location>
        <begin position="276"/>
        <end position="287"/>
    </location>
</feature>
<reference evidence="2 3" key="1">
    <citation type="submission" date="2018-06" db="EMBL/GenBank/DDBJ databases">
        <title>Comparative genomics reveals the genomic features of Rhizophagus irregularis, R. cerebriforme, R. diaphanum and Gigaspora rosea, and their symbiotic lifestyle signature.</title>
        <authorList>
            <person name="Morin E."/>
            <person name="San Clemente H."/>
            <person name="Chen E.C.H."/>
            <person name="De La Providencia I."/>
            <person name="Hainaut M."/>
            <person name="Kuo A."/>
            <person name="Kohler A."/>
            <person name="Murat C."/>
            <person name="Tang N."/>
            <person name="Roy S."/>
            <person name="Loubradou J."/>
            <person name="Henrissat B."/>
            <person name="Grigoriev I.V."/>
            <person name="Corradi N."/>
            <person name="Roux C."/>
            <person name="Martin F.M."/>
        </authorList>
    </citation>
    <scope>NUCLEOTIDE SEQUENCE [LARGE SCALE GENOMIC DNA]</scope>
    <source>
        <strain evidence="2 3">DAOM 227022</strain>
    </source>
</reference>
<dbReference type="Proteomes" id="UP000265703">
    <property type="component" value="Unassembled WGS sequence"/>
</dbReference>
<dbReference type="AlphaFoldDB" id="A0A397TPC6"/>
<feature type="region of interest" description="Disordered" evidence="1">
    <location>
        <begin position="257"/>
        <end position="291"/>
    </location>
</feature>
<protein>
    <recommendedName>
        <fullName evidence="4">CNH domain-containing protein</fullName>
    </recommendedName>
</protein>
<sequence length="606" mass="68400">MEKNESQHYNLIRSCLMVLSESFPEPLSPPPPFTDLDQNDHIEVGSQSRFTHDRAPAYSLYPSTSGSCFELHTLGNVLYTKDKYLCGHILDDRYFLLGTNIGLDFIDLSLPSEHQIPKRLIYNVRFKQLSVLQIGRYGSLLAIAGKNNHIRSYDLCSLRLLIRSKMSHHLSQVITKSPTTPRSPGSHGRARSVDSIFEPDFPIPDRNTQIAGEEFSNAPLRRSITMEDLNSTINYPPSSTGSSTNLQVNRICNQINNSSASSSASSSRPPSPLPSRHNRRHTRHSSHHSPLSLITNSVASAEAHERQQNLPVQWALDYFKLPSTRMAISFVIRSGPTRTYLAALSKQNIFLFELDYGDITREPEFIHTRTYWLPQTPKFLQMSMHEDQLIDIIAVFHTEVICIGIEDARVREISVSELRSSNMNNKLDDPENMTWQTFTQLPWIPTLDPEFVSESFTIPPPYNLIINEDPSAMLNPIPVFETGNIDSLDSPNAPSLFFATFGSKSMIVDSKGRPFSTIVFQWTYPLIHVEFLKPSRTGGESYIVGFGKNMVEVRSFNTGRIVENVVRGVDVVYLGRGRDSKDVIWGCSFNKNSKGVCLYRLNGPLK</sequence>